<dbReference type="InterPro" id="IPR052155">
    <property type="entry name" value="Biofilm_reg_signaling"/>
</dbReference>
<dbReference type="Gene3D" id="6.10.340.10">
    <property type="match status" value="1"/>
</dbReference>
<evidence type="ECO:0000259" key="5">
    <source>
        <dbReference type="PROSITE" id="PS50885"/>
    </source>
</evidence>
<dbReference type="SMART" id="SM00086">
    <property type="entry name" value="PAC"/>
    <property type="match status" value="2"/>
</dbReference>
<dbReference type="InterPro" id="IPR036457">
    <property type="entry name" value="PPM-type-like_dom_sf"/>
</dbReference>
<dbReference type="PROSITE" id="PS50112">
    <property type="entry name" value="PAS"/>
    <property type="match status" value="2"/>
</dbReference>
<dbReference type="Pfam" id="PF00672">
    <property type="entry name" value="HAMP"/>
    <property type="match status" value="1"/>
</dbReference>
<dbReference type="Gene3D" id="3.60.40.10">
    <property type="entry name" value="PPM-type phosphatase domain"/>
    <property type="match status" value="1"/>
</dbReference>
<evidence type="ECO:0000313" key="7">
    <source>
        <dbReference type="Proteomes" id="UP001310022"/>
    </source>
</evidence>
<dbReference type="InterPro" id="IPR035965">
    <property type="entry name" value="PAS-like_dom_sf"/>
</dbReference>
<dbReference type="GO" id="GO:0016020">
    <property type="term" value="C:membrane"/>
    <property type="evidence" value="ECO:0007669"/>
    <property type="project" value="InterPro"/>
</dbReference>
<comment type="caution">
    <text evidence="6">The sequence shown here is derived from an EMBL/GenBank/DDBJ whole genome shotgun (WGS) entry which is preliminary data.</text>
</comment>
<feature type="coiled-coil region" evidence="1">
    <location>
        <begin position="573"/>
        <end position="631"/>
    </location>
</feature>
<feature type="domain" description="PAS" evidence="3">
    <location>
        <begin position="621"/>
        <end position="695"/>
    </location>
</feature>
<feature type="domain" description="HAMP" evidence="5">
    <location>
        <begin position="303"/>
        <end position="355"/>
    </location>
</feature>
<keyword evidence="7" id="KW-1185">Reference proteome</keyword>
<keyword evidence="2" id="KW-0812">Transmembrane</keyword>
<dbReference type="InterPro" id="IPR001932">
    <property type="entry name" value="PPM-type_phosphatase-like_dom"/>
</dbReference>
<dbReference type="Gene3D" id="3.30.450.40">
    <property type="match status" value="1"/>
</dbReference>
<dbReference type="PROSITE" id="PS50113">
    <property type="entry name" value="PAC"/>
    <property type="match status" value="2"/>
</dbReference>
<name>A0AAN4VV87_9BACT</name>
<evidence type="ECO:0000256" key="2">
    <source>
        <dbReference type="SAM" id="Phobius"/>
    </source>
</evidence>
<dbReference type="InterPro" id="IPR003660">
    <property type="entry name" value="HAMP_dom"/>
</dbReference>
<organism evidence="6 7">
    <name type="scientific">Persicobacter diffluens</name>
    <dbReference type="NCBI Taxonomy" id="981"/>
    <lineage>
        <taxon>Bacteria</taxon>
        <taxon>Pseudomonadati</taxon>
        <taxon>Bacteroidota</taxon>
        <taxon>Cytophagia</taxon>
        <taxon>Cytophagales</taxon>
        <taxon>Persicobacteraceae</taxon>
        <taxon>Persicobacter</taxon>
    </lineage>
</organism>
<sequence>MLKDLKFGAKISVIIFFMMLLAVSLMGFLGYRLSKKTTQEQFSRTIETHNELKAEQINALVNNQKNWLTTIANSVQNKLNETDSLPSMGKIQQILPKYTFTHLYLVDAEGIVLASDEAAAVNQFIEDPTGVILSNIDAPSLISPAYKKGKVTVYTLGKQIQAGEKRYTLLAEADATSLFNIIQRSDQLGETGESFIVYAQEEKIILASPLKKQLQQDIYAEDLTHAYYMWAIKGQQATGYQTDYAGDRVLASWAEIPNLGMGIITKIDESEVYNNSTRLIWQFIAAGIAVIIIALIITTIFSKFLTQALHRLRVTLQLVGSGVLPEKIDQEGKDEIGLMAEDVSHLVSGLKRTAQFAHKIGKGQFDVDYEPLSDKDSLGNSLINMRDNIQEAEARDKERNRIVHGLAEISEILRSHDELDVLGDEIVQFVCAKINAIQGAFYTIEKEDDQDDIRKSTIAMRASYAYNRKKYLKNTFKFAEGLVGQAAAEKDIVLRTEIPYDYVTVTSGLLGDQRPTCILVVPLITEEEVYGVVEFAGFERFSPSDVKFVQEISVIIARTISNIKVNATTRRLLDESRKMSNELQEKQEILQQNAEEMQATQEELQRTNQQLEEQIDEVNRGQRQMQLLLENASEVITIYDRNGNIKYVSPSVTKIFGYKPEELEGTNDSGKVLEHYRAALQQEFTNLINNANEAVNLQFEYRKKDGEAIWLEATGNNHLNDPAIAGLLFNYRDITERKRAEQEERMRSKMQSLSENSPDLITRFNQDGKVFYINPTIEQYTDKTPEDFTEKSFEEAEIPENITSKYNEIIADVMEIGAQKAVEINFPSDKMGERIMQLRGIPEFDEEENIESVLVVSHDITERKLIELEVKNQNKKITESINYAKRIQWAIVPDEQVIEKHLPDSMIFYKAKDVVSGDFPWYAEVGDDVYLAAVDCTGHGVPGALISLIGYFLLNDIVKSQKISDPGKILDMLDAGVTETLKQERGDSMSKDGMDLALVKINKKTNKVSFAGAHRSLYFVNQGTLEEIKGNKFAIGGGRYRNQTDFTTHELEMQKDDLIVFCSDGFPDQFGGPLNRKFGPKRLRELIQTNHNLPMKEMQKVFEGAWVDWKADYKQTDDVLLMAIRF</sequence>
<keyword evidence="2" id="KW-1133">Transmembrane helix</keyword>
<dbReference type="SMART" id="SM00065">
    <property type="entry name" value="GAF"/>
    <property type="match status" value="1"/>
</dbReference>
<dbReference type="SUPFAM" id="SSF55781">
    <property type="entry name" value="GAF domain-like"/>
    <property type="match status" value="1"/>
</dbReference>
<evidence type="ECO:0008006" key="8">
    <source>
        <dbReference type="Google" id="ProtNLM"/>
    </source>
</evidence>
<feature type="transmembrane region" description="Helical" evidence="2">
    <location>
        <begin position="279"/>
        <end position="301"/>
    </location>
</feature>
<evidence type="ECO:0000313" key="6">
    <source>
        <dbReference type="EMBL" id="GJM60323.1"/>
    </source>
</evidence>
<dbReference type="PANTHER" id="PTHR44757:SF2">
    <property type="entry name" value="BIOFILM ARCHITECTURE MAINTENANCE PROTEIN MBAA"/>
    <property type="match status" value="1"/>
</dbReference>
<keyword evidence="2" id="KW-0472">Membrane</keyword>
<dbReference type="InterPro" id="IPR000014">
    <property type="entry name" value="PAS"/>
</dbReference>
<accession>A0AAN4VV87</accession>
<dbReference type="PROSITE" id="PS50885">
    <property type="entry name" value="HAMP"/>
    <property type="match status" value="1"/>
</dbReference>
<dbReference type="AlphaFoldDB" id="A0AAN4VV87"/>
<evidence type="ECO:0000259" key="3">
    <source>
        <dbReference type="PROSITE" id="PS50112"/>
    </source>
</evidence>
<dbReference type="Pfam" id="PF08448">
    <property type="entry name" value="PAS_4"/>
    <property type="match status" value="1"/>
</dbReference>
<dbReference type="CDD" id="cd00130">
    <property type="entry name" value="PAS"/>
    <property type="match status" value="2"/>
</dbReference>
<dbReference type="RefSeq" id="WP_338236109.1">
    <property type="nucleotide sequence ID" value="NZ_BQKE01000001.1"/>
</dbReference>
<dbReference type="Pfam" id="PF00989">
    <property type="entry name" value="PAS"/>
    <property type="match status" value="1"/>
</dbReference>
<reference evidence="6 7" key="1">
    <citation type="submission" date="2021-12" db="EMBL/GenBank/DDBJ databases">
        <title>Genome sequencing of bacteria with rrn-lacking chromosome and rrn-plasmid.</title>
        <authorList>
            <person name="Anda M."/>
            <person name="Iwasaki W."/>
        </authorList>
    </citation>
    <scope>NUCLEOTIDE SEQUENCE [LARGE SCALE GENOMIC DNA]</scope>
    <source>
        <strain evidence="6 7">NBRC 15940</strain>
    </source>
</reference>
<dbReference type="SMART" id="SM00331">
    <property type="entry name" value="PP2C_SIG"/>
    <property type="match status" value="1"/>
</dbReference>
<dbReference type="NCBIfam" id="TIGR00229">
    <property type="entry name" value="sensory_box"/>
    <property type="match status" value="2"/>
</dbReference>
<dbReference type="InterPro" id="IPR029016">
    <property type="entry name" value="GAF-like_dom_sf"/>
</dbReference>
<dbReference type="PANTHER" id="PTHR44757">
    <property type="entry name" value="DIGUANYLATE CYCLASE DGCP"/>
    <property type="match status" value="1"/>
</dbReference>
<dbReference type="InterPro" id="IPR000700">
    <property type="entry name" value="PAS-assoc_C"/>
</dbReference>
<dbReference type="Pfam" id="PF13185">
    <property type="entry name" value="GAF_2"/>
    <property type="match status" value="1"/>
</dbReference>
<dbReference type="EMBL" id="BQKE01000001">
    <property type="protein sequence ID" value="GJM60323.1"/>
    <property type="molecule type" value="Genomic_DNA"/>
</dbReference>
<dbReference type="Pfam" id="PF07228">
    <property type="entry name" value="SpoIIE"/>
    <property type="match status" value="1"/>
</dbReference>
<gene>
    <name evidence="6" type="ORF">PEDI_08750</name>
</gene>
<feature type="domain" description="PAC" evidence="4">
    <location>
        <begin position="820"/>
        <end position="872"/>
    </location>
</feature>
<dbReference type="GO" id="GO:0006355">
    <property type="term" value="P:regulation of DNA-templated transcription"/>
    <property type="evidence" value="ECO:0007669"/>
    <property type="project" value="InterPro"/>
</dbReference>
<dbReference type="GO" id="GO:0007165">
    <property type="term" value="P:signal transduction"/>
    <property type="evidence" value="ECO:0007669"/>
    <property type="project" value="InterPro"/>
</dbReference>
<dbReference type="InterPro" id="IPR003018">
    <property type="entry name" value="GAF"/>
</dbReference>
<dbReference type="Gene3D" id="3.30.450.20">
    <property type="entry name" value="PAS domain"/>
    <property type="match status" value="2"/>
</dbReference>
<feature type="domain" description="PAC" evidence="4">
    <location>
        <begin position="695"/>
        <end position="746"/>
    </location>
</feature>
<dbReference type="SMART" id="SM00304">
    <property type="entry name" value="HAMP"/>
    <property type="match status" value="1"/>
</dbReference>
<evidence type="ECO:0000256" key="1">
    <source>
        <dbReference type="SAM" id="Coils"/>
    </source>
</evidence>
<dbReference type="InterPro" id="IPR013656">
    <property type="entry name" value="PAS_4"/>
</dbReference>
<dbReference type="InterPro" id="IPR001610">
    <property type="entry name" value="PAC"/>
</dbReference>
<feature type="domain" description="PAS" evidence="3">
    <location>
        <begin position="746"/>
        <end position="817"/>
    </location>
</feature>
<protein>
    <recommendedName>
        <fullName evidence="8">Histidine kinase</fullName>
    </recommendedName>
</protein>
<dbReference type="Proteomes" id="UP001310022">
    <property type="component" value="Unassembled WGS sequence"/>
</dbReference>
<evidence type="ECO:0000259" key="4">
    <source>
        <dbReference type="PROSITE" id="PS50113"/>
    </source>
</evidence>
<keyword evidence="1" id="KW-0175">Coiled coil</keyword>
<dbReference type="SUPFAM" id="SSF55785">
    <property type="entry name" value="PYP-like sensor domain (PAS domain)"/>
    <property type="match status" value="2"/>
</dbReference>
<proteinExistence type="predicted"/>
<feature type="transmembrane region" description="Helical" evidence="2">
    <location>
        <begin position="12"/>
        <end position="31"/>
    </location>
</feature>
<dbReference type="SMART" id="SM00091">
    <property type="entry name" value="PAS"/>
    <property type="match status" value="2"/>
</dbReference>
<dbReference type="InterPro" id="IPR013767">
    <property type="entry name" value="PAS_fold"/>
</dbReference>